<dbReference type="Proteomes" id="UP001378592">
    <property type="component" value="Unassembled WGS sequence"/>
</dbReference>
<feature type="region of interest" description="Disordered" evidence="1">
    <location>
        <begin position="65"/>
        <end position="92"/>
    </location>
</feature>
<dbReference type="AlphaFoldDB" id="A0AAN9VYI0"/>
<accession>A0AAN9VYI0</accession>
<keyword evidence="3" id="KW-1185">Reference proteome</keyword>
<organism evidence="2 3">
    <name type="scientific">Gryllus longicercus</name>
    <dbReference type="NCBI Taxonomy" id="2509291"/>
    <lineage>
        <taxon>Eukaryota</taxon>
        <taxon>Metazoa</taxon>
        <taxon>Ecdysozoa</taxon>
        <taxon>Arthropoda</taxon>
        <taxon>Hexapoda</taxon>
        <taxon>Insecta</taxon>
        <taxon>Pterygota</taxon>
        <taxon>Neoptera</taxon>
        <taxon>Polyneoptera</taxon>
        <taxon>Orthoptera</taxon>
        <taxon>Ensifera</taxon>
        <taxon>Gryllidea</taxon>
        <taxon>Grylloidea</taxon>
        <taxon>Gryllidae</taxon>
        <taxon>Gryllinae</taxon>
        <taxon>Gryllus</taxon>
    </lineage>
</organism>
<dbReference type="EMBL" id="JAZDUA010000056">
    <property type="protein sequence ID" value="KAK7870500.1"/>
    <property type="molecule type" value="Genomic_DNA"/>
</dbReference>
<proteinExistence type="predicted"/>
<evidence type="ECO:0000256" key="1">
    <source>
        <dbReference type="SAM" id="MobiDB-lite"/>
    </source>
</evidence>
<protein>
    <submittedName>
        <fullName evidence="2">Uncharacterized protein</fullName>
    </submittedName>
</protein>
<evidence type="ECO:0000313" key="3">
    <source>
        <dbReference type="Proteomes" id="UP001378592"/>
    </source>
</evidence>
<reference evidence="2 3" key="1">
    <citation type="submission" date="2024-03" db="EMBL/GenBank/DDBJ databases">
        <title>The genome assembly and annotation of the cricket Gryllus longicercus Weissman &amp; Gray.</title>
        <authorList>
            <person name="Szrajer S."/>
            <person name="Gray D."/>
            <person name="Ylla G."/>
        </authorList>
    </citation>
    <scope>NUCLEOTIDE SEQUENCE [LARGE SCALE GENOMIC DNA]</scope>
    <source>
        <strain evidence="2">DAG 2021-001</strain>
        <tissue evidence="2">Whole body minus gut</tissue>
    </source>
</reference>
<sequence>MLRQGLAGSSVRADGRRRERRLPREGIAVRVDGAADLFEAVPPRPAAARVGRPPLRVLGAVVGEEVEPRRPRRAAHHRQHQQSRQHENRSARHRYRLACRRERTGCCVCVRPKSSRSPRGCLRGAFTVAHGRIGMRGARRRTVRLRLRRPA</sequence>
<name>A0AAN9VYI0_9ORTH</name>
<evidence type="ECO:0000313" key="2">
    <source>
        <dbReference type="EMBL" id="KAK7870500.1"/>
    </source>
</evidence>
<gene>
    <name evidence="2" type="ORF">R5R35_002906</name>
</gene>
<feature type="compositionally biased region" description="Basic residues" evidence="1">
    <location>
        <begin position="70"/>
        <end position="83"/>
    </location>
</feature>
<comment type="caution">
    <text evidence="2">The sequence shown here is derived from an EMBL/GenBank/DDBJ whole genome shotgun (WGS) entry which is preliminary data.</text>
</comment>